<dbReference type="PROSITE" id="PS51788">
    <property type="entry name" value="CULT"/>
    <property type="match status" value="1"/>
</dbReference>
<dbReference type="CDD" id="cd15777">
    <property type="entry name" value="CRBN_C_like"/>
    <property type="match status" value="1"/>
</dbReference>
<proteinExistence type="predicted"/>
<protein>
    <submittedName>
        <fullName evidence="4">Uncharacterized protein BMBAC01L03.03</fullName>
    </submittedName>
</protein>
<dbReference type="InterPro" id="IPR015947">
    <property type="entry name" value="PUA-like_sf"/>
</dbReference>
<dbReference type="InterPro" id="IPR004910">
    <property type="entry name" value="Yippee/Mis18/Cereblon"/>
</dbReference>
<dbReference type="EMBL" id="AL606837">
    <property type="protein sequence ID" value="CAC70150.1"/>
    <property type="molecule type" value="Genomic_DNA"/>
</dbReference>
<dbReference type="Gene3D" id="2.170.150.20">
    <property type="entry name" value="Peptide methionine sulfoxide reductase"/>
    <property type="match status" value="1"/>
</dbReference>
<evidence type="ECO:0000256" key="1">
    <source>
        <dbReference type="ARBA" id="ARBA00022723"/>
    </source>
</evidence>
<keyword evidence="2" id="KW-0862">Zinc</keyword>
<keyword evidence="1" id="KW-0479">Metal-binding</keyword>
<evidence type="ECO:0000259" key="3">
    <source>
        <dbReference type="PROSITE" id="PS51788"/>
    </source>
</evidence>
<name>Q8IHJ2_BRUMA</name>
<dbReference type="GO" id="GO:0046872">
    <property type="term" value="F:metal ion binding"/>
    <property type="evidence" value="ECO:0007669"/>
    <property type="project" value="UniProtKB-KW"/>
</dbReference>
<dbReference type="Gene3D" id="1.20.58.1480">
    <property type="match status" value="1"/>
</dbReference>
<dbReference type="AlphaFoldDB" id="Q8IHJ2"/>
<dbReference type="FunFam" id="2.170.150.20:FF:000007">
    <property type="entry name" value="Protein cereblon"/>
    <property type="match status" value="1"/>
</dbReference>
<evidence type="ECO:0000256" key="2">
    <source>
        <dbReference type="ARBA" id="ARBA00022833"/>
    </source>
</evidence>
<accession>Q8IHJ2</accession>
<dbReference type="SUPFAM" id="SSF88697">
    <property type="entry name" value="PUA domain-like"/>
    <property type="match status" value="1"/>
</dbReference>
<dbReference type="InterPro" id="IPR034750">
    <property type="entry name" value="CULT"/>
</dbReference>
<evidence type="ECO:0000313" key="4">
    <source>
        <dbReference type="EMBL" id="CAC70150.1"/>
    </source>
</evidence>
<dbReference type="Pfam" id="PF03226">
    <property type="entry name" value="Yippee-Mis18"/>
    <property type="match status" value="1"/>
</dbReference>
<gene>
    <name evidence="4" type="primary">BMBAC01L03.03</name>
</gene>
<organism evidence="4">
    <name type="scientific">Brugia malayi</name>
    <name type="common">Filarial nematode worm</name>
    <dbReference type="NCBI Taxonomy" id="6279"/>
    <lineage>
        <taxon>Eukaryota</taxon>
        <taxon>Metazoa</taxon>
        <taxon>Ecdysozoa</taxon>
        <taxon>Nematoda</taxon>
        <taxon>Chromadorea</taxon>
        <taxon>Rhabditida</taxon>
        <taxon>Spirurina</taxon>
        <taxon>Spiruromorpha</taxon>
        <taxon>Filarioidea</taxon>
        <taxon>Onchocercidae</taxon>
        <taxon>Brugia</taxon>
    </lineage>
</organism>
<sequence length="412" mass="47313">MEDAGRVITVSILEMPIVLLPTQLLPFHTDYPLLVSQLRHAARENEYIALKPRLDTFDTDIATLIQIGCRIRMKFVSSFYSFILRRNYSRAGSDRVEKYFSQVRSLQENDGGISVQAVGRQRCRILTRRSAINGYFCHLVLKIGLHLALELSLEKLNKFTTIWYFRMPYGEVLVLEEKELPALSQILMPASFASMRPKKSLRYFAAMTSHSYHVLKISLTKHYIDEIAKWLYGWYVYEKVKRVLSQGPTALSYWVAANLPIDMEMRLRLLDEPYTDRRLKDEYGIINRIDVIVCKNCGTLLCNMSQMISVSTDGNSAHYVNPGGYVHDLFTVSEVVSTLARGTPSAECSWFPGYKWTIHECSHCGQHVGWRFTSSDLSPKSFFGLTRRSIRPADSRRPITSTIQRIEQLAII</sequence>
<feature type="domain" description="CULT" evidence="3">
    <location>
        <begin position="289"/>
        <end position="394"/>
    </location>
</feature>
<reference evidence="4" key="1">
    <citation type="journal article" date="2002" name="Genome Biol.">
        <title>Conservation of long-range and micro-synteny between the genomes of two distantly related nematodes.</title>
        <authorList>
            <person name="Gulliano D.B."/>
            <person name="Hall N."/>
            <person name="Jones S.J.M."/>
            <person name="Clark L.N."/>
            <person name="Corton C.H."/>
            <person name="Barrell B.G."/>
            <person name="Blaxter M.L."/>
        </authorList>
    </citation>
    <scope>NUCLEOTIDE SEQUENCE</scope>
</reference>